<dbReference type="Pfam" id="PF02758">
    <property type="entry name" value="PYRIN"/>
    <property type="match status" value="1"/>
</dbReference>
<gene>
    <name evidence="2" type="ORF">ACEWY4_017352</name>
</gene>
<dbReference type="EMBL" id="JBHFQA010000015">
    <property type="protein sequence ID" value="KAL2086293.1"/>
    <property type="molecule type" value="Genomic_DNA"/>
</dbReference>
<feature type="domain" description="Pyrin" evidence="1">
    <location>
        <begin position="1"/>
        <end position="89"/>
    </location>
</feature>
<evidence type="ECO:0000313" key="3">
    <source>
        <dbReference type="Proteomes" id="UP001591681"/>
    </source>
</evidence>
<keyword evidence="3" id="KW-1185">Reference proteome</keyword>
<sequence>MAECKQVMYDILDGLEPTAFKRFKSLLSEGVEDYDPIPKGHVAQADATAVADKMVEVYDYEDAVKVSIAILRMLPRNDLANRLEEALQDD</sequence>
<protein>
    <recommendedName>
        <fullName evidence="1">Pyrin domain-containing protein</fullName>
    </recommendedName>
</protein>
<reference evidence="2 3" key="1">
    <citation type="submission" date="2024-09" db="EMBL/GenBank/DDBJ databases">
        <title>A chromosome-level genome assembly of Gray's grenadier anchovy, Coilia grayii.</title>
        <authorList>
            <person name="Fu Z."/>
        </authorList>
    </citation>
    <scope>NUCLEOTIDE SEQUENCE [LARGE SCALE GENOMIC DNA]</scope>
    <source>
        <strain evidence="2">G4</strain>
        <tissue evidence="2">Muscle</tissue>
    </source>
</reference>
<evidence type="ECO:0000259" key="1">
    <source>
        <dbReference type="PROSITE" id="PS50824"/>
    </source>
</evidence>
<dbReference type="InterPro" id="IPR011029">
    <property type="entry name" value="DEATH-like_dom_sf"/>
</dbReference>
<dbReference type="SUPFAM" id="SSF47986">
    <property type="entry name" value="DEATH domain"/>
    <property type="match status" value="1"/>
</dbReference>
<dbReference type="InterPro" id="IPR004020">
    <property type="entry name" value="DAPIN"/>
</dbReference>
<name>A0ABD1JGM5_9TELE</name>
<dbReference type="Proteomes" id="UP001591681">
    <property type="component" value="Unassembled WGS sequence"/>
</dbReference>
<comment type="caution">
    <text evidence="2">The sequence shown here is derived from an EMBL/GenBank/DDBJ whole genome shotgun (WGS) entry which is preliminary data.</text>
</comment>
<dbReference type="SMART" id="SM01289">
    <property type="entry name" value="PYRIN"/>
    <property type="match status" value="1"/>
</dbReference>
<evidence type="ECO:0000313" key="2">
    <source>
        <dbReference type="EMBL" id="KAL2086293.1"/>
    </source>
</evidence>
<dbReference type="Gene3D" id="1.10.533.10">
    <property type="entry name" value="Death Domain, Fas"/>
    <property type="match status" value="1"/>
</dbReference>
<dbReference type="PROSITE" id="PS50824">
    <property type="entry name" value="DAPIN"/>
    <property type="match status" value="1"/>
</dbReference>
<dbReference type="AlphaFoldDB" id="A0ABD1JGM5"/>
<organism evidence="2 3">
    <name type="scientific">Coilia grayii</name>
    <name type="common">Gray's grenadier anchovy</name>
    <dbReference type="NCBI Taxonomy" id="363190"/>
    <lineage>
        <taxon>Eukaryota</taxon>
        <taxon>Metazoa</taxon>
        <taxon>Chordata</taxon>
        <taxon>Craniata</taxon>
        <taxon>Vertebrata</taxon>
        <taxon>Euteleostomi</taxon>
        <taxon>Actinopterygii</taxon>
        <taxon>Neopterygii</taxon>
        <taxon>Teleostei</taxon>
        <taxon>Clupei</taxon>
        <taxon>Clupeiformes</taxon>
        <taxon>Clupeoidei</taxon>
        <taxon>Engraulidae</taxon>
        <taxon>Coilinae</taxon>
        <taxon>Coilia</taxon>
    </lineage>
</organism>
<proteinExistence type="predicted"/>
<accession>A0ABD1JGM5</accession>